<evidence type="ECO:0000313" key="1">
    <source>
        <dbReference type="EMBL" id="KAH7966382.1"/>
    </source>
</evidence>
<reference evidence="1" key="1">
    <citation type="submission" date="2020-05" db="EMBL/GenBank/DDBJ databases">
        <title>Large-scale comparative analyses of tick genomes elucidate their genetic diversity and vector capacities.</title>
        <authorList>
            <person name="Jia N."/>
            <person name="Wang J."/>
            <person name="Shi W."/>
            <person name="Du L."/>
            <person name="Sun Y."/>
            <person name="Zhan W."/>
            <person name="Jiang J."/>
            <person name="Wang Q."/>
            <person name="Zhang B."/>
            <person name="Ji P."/>
            <person name="Sakyi L.B."/>
            <person name="Cui X."/>
            <person name="Yuan T."/>
            <person name="Jiang B."/>
            <person name="Yang W."/>
            <person name="Lam T.T.-Y."/>
            <person name="Chang Q."/>
            <person name="Ding S."/>
            <person name="Wang X."/>
            <person name="Zhu J."/>
            <person name="Ruan X."/>
            <person name="Zhao L."/>
            <person name="Wei J."/>
            <person name="Que T."/>
            <person name="Du C."/>
            <person name="Cheng J."/>
            <person name="Dai P."/>
            <person name="Han X."/>
            <person name="Huang E."/>
            <person name="Gao Y."/>
            <person name="Liu J."/>
            <person name="Shao H."/>
            <person name="Ye R."/>
            <person name="Li L."/>
            <person name="Wei W."/>
            <person name="Wang X."/>
            <person name="Wang C."/>
            <person name="Yang T."/>
            <person name="Huo Q."/>
            <person name="Li W."/>
            <person name="Guo W."/>
            <person name="Chen H."/>
            <person name="Zhou L."/>
            <person name="Ni X."/>
            <person name="Tian J."/>
            <person name="Zhou Y."/>
            <person name="Sheng Y."/>
            <person name="Liu T."/>
            <person name="Pan Y."/>
            <person name="Xia L."/>
            <person name="Li J."/>
            <person name="Zhao F."/>
            <person name="Cao W."/>
        </authorList>
    </citation>
    <scope>NUCLEOTIDE SEQUENCE</scope>
    <source>
        <strain evidence="1">Dsil-2018</strain>
    </source>
</reference>
<keyword evidence="2" id="KW-1185">Reference proteome</keyword>
<name>A0ACB8DEJ2_DERSI</name>
<dbReference type="Proteomes" id="UP000821865">
    <property type="component" value="Chromosome 2"/>
</dbReference>
<evidence type="ECO:0000313" key="2">
    <source>
        <dbReference type="Proteomes" id="UP000821865"/>
    </source>
</evidence>
<sequence length="275" mass="29520">MVPSPHLQAFLISLVPVALAGGQFGFGGGFGQSFAAATQSFARQEQYYPPQPYSFGYDNADEYGTKSFHKEQGDASNTKTGAYGYSDANGIYRQVKYIADAGGFRAKIDTNEPGTEPGASADATYTGRPLPAVPRGAAKRSERPPKLWEEEVNGYTSVAARGELAVFEPGGPQFRAPGVNEARGPAWRDVRGKCSRRWLTRVPPVPKRLHLSCAQQRSSGTDVAVLDAVLTCDRRTWIASGVRAGHRGRAGQGVPWLLPLLLLSVPSPRTVLDGA</sequence>
<comment type="caution">
    <text evidence="1">The sequence shown here is derived from an EMBL/GenBank/DDBJ whole genome shotgun (WGS) entry which is preliminary data.</text>
</comment>
<organism evidence="1 2">
    <name type="scientific">Dermacentor silvarum</name>
    <name type="common">Tick</name>
    <dbReference type="NCBI Taxonomy" id="543639"/>
    <lineage>
        <taxon>Eukaryota</taxon>
        <taxon>Metazoa</taxon>
        <taxon>Ecdysozoa</taxon>
        <taxon>Arthropoda</taxon>
        <taxon>Chelicerata</taxon>
        <taxon>Arachnida</taxon>
        <taxon>Acari</taxon>
        <taxon>Parasitiformes</taxon>
        <taxon>Ixodida</taxon>
        <taxon>Ixodoidea</taxon>
        <taxon>Ixodidae</taxon>
        <taxon>Rhipicephalinae</taxon>
        <taxon>Dermacentor</taxon>
    </lineage>
</organism>
<protein>
    <submittedName>
        <fullName evidence="1">Uncharacterized protein</fullName>
    </submittedName>
</protein>
<accession>A0ACB8DEJ2</accession>
<proteinExistence type="predicted"/>
<gene>
    <name evidence="1" type="ORF">HPB49_015884</name>
</gene>
<dbReference type="EMBL" id="CM023471">
    <property type="protein sequence ID" value="KAH7966382.1"/>
    <property type="molecule type" value="Genomic_DNA"/>
</dbReference>